<keyword evidence="6 12" id="KW-0472">Membrane</keyword>
<dbReference type="PANTHER" id="PTHR10067:SF6">
    <property type="entry name" value="PHOSPHATIDYLSERINE DECARBOXYLASE PROENZYME, MITOCHONDRIAL"/>
    <property type="match status" value="1"/>
</dbReference>
<keyword evidence="8 12" id="KW-0594">Phospholipid biosynthesis</keyword>
<comment type="similarity">
    <text evidence="12">Belongs to the phosphatidylserine decarboxylase family. PSD-B subfamily. Prokaryotic type I sub-subfamily.</text>
</comment>
<keyword evidence="2 12" id="KW-1003">Cell membrane</keyword>
<dbReference type="EC" id="4.1.1.65" evidence="12"/>
<organism evidence="13 14">
    <name type="scientific">Thiohalocapsa marina</name>
    <dbReference type="NCBI Taxonomy" id="424902"/>
    <lineage>
        <taxon>Bacteria</taxon>
        <taxon>Pseudomonadati</taxon>
        <taxon>Pseudomonadota</taxon>
        <taxon>Gammaproteobacteria</taxon>
        <taxon>Chromatiales</taxon>
        <taxon>Chromatiaceae</taxon>
        <taxon>Thiohalocapsa</taxon>
    </lineage>
</organism>
<feature type="modified residue" description="Pyruvic acid (Ser); by autocatalysis" evidence="12">
    <location>
        <position position="272"/>
    </location>
</feature>
<evidence type="ECO:0000256" key="2">
    <source>
        <dbReference type="ARBA" id="ARBA00022475"/>
    </source>
</evidence>
<keyword evidence="14" id="KW-1185">Reference proteome</keyword>
<comment type="pathway">
    <text evidence="1">Lipid metabolism.</text>
</comment>
<dbReference type="InterPro" id="IPR033177">
    <property type="entry name" value="PSD-B"/>
</dbReference>
<dbReference type="AlphaFoldDB" id="A0A5M8FFD8"/>
<feature type="active site" description="Schiff-base intermediate with substrate; via pyruvic acid; for decarboxylase activity" evidence="12">
    <location>
        <position position="272"/>
    </location>
</feature>
<feature type="active site" description="Charge relay system; for autoendoproteolytic cleavage activity" evidence="12">
    <location>
        <position position="168"/>
    </location>
</feature>
<feature type="chain" id="PRO_5024520856" description="Phosphatidylserine decarboxylase beta chain" evidence="12">
    <location>
        <begin position="1"/>
        <end position="271"/>
    </location>
</feature>
<keyword evidence="11 12" id="KW-0670">Pyruvate</keyword>
<evidence type="ECO:0000256" key="12">
    <source>
        <dbReference type="HAMAP-Rule" id="MF_00662"/>
    </source>
</evidence>
<reference evidence="13 14" key="1">
    <citation type="submission" date="2019-09" db="EMBL/GenBank/DDBJ databases">
        <title>Whole-genome sequence of the purple sulfur bacterium Thiohalocapsa marina DSM 19078.</title>
        <authorList>
            <person name="Kyndt J.A."/>
            <person name="Meyer T.E."/>
        </authorList>
    </citation>
    <scope>NUCLEOTIDE SEQUENCE [LARGE SCALE GENOMIC DNA]</scope>
    <source>
        <strain evidence="13 14">DSM 19078</strain>
    </source>
</reference>
<evidence type="ECO:0000256" key="4">
    <source>
        <dbReference type="ARBA" id="ARBA00022793"/>
    </source>
</evidence>
<evidence type="ECO:0000256" key="3">
    <source>
        <dbReference type="ARBA" id="ARBA00022516"/>
    </source>
</evidence>
<comment type="catalytic activity">
    <reaction evidence="12">
        <text>a 1,2-diacyl-sn-glycero-3-phospho-L-serine + H(+) = a 1,2-diacyl-sn-glycero-3-phosphoethanolamine + CO2</text>
        <dbReference type="Rhea" id="RHEA:20828"/>
        <dbReference type="ChEBI" id="CHEBI:15378"/>
        <dbReference type="ChEBI" id="CHEBI:16526"/>
        <dbReference type="ChEBI" id="CHEBI:57262"/>
        <dbReference type="ChEBI" id="CHEBI:64612"/>
        <dbReference type="EC" id="4.1.1.65"/>
    </reaction>
</comment>
<feature type="active site" description="Charge relay system; for autoendoproteolytic cleavage activity" evidence="12">
    <location>
        <position position="272"/>
    </location>
</feature>
<comment type="pathway">
    <text evidence="12">Phospholipid metabolism; phosphatidylethanolamine biosynthesis; phosphatidylethanolamine from CDP-diacylglycerol: step 2/2.</text>
</comment>
<dbReference type="InterPro" id="IPR003817">
    <property type="entry name" value="PS_Dcarbxylase"/>
</dbReference>
<dbReference type="OrthoDB" id="9802030at2"/>
<feature type="active site" description="Charge relay system; for autoendoproteolytic cleavage activity" evidence="12">
    <location>
        <position position="111"/>
    </location>
</feature>
<evidence type="ECO:0000256" key="6">
    <source>
        <dbReference type="ARBA" id="ARBA00023136"/>
    </source>
</evidence>
<dbReference type="Pfam" id="PF02666">
    <property type="entry name" value="PS_Dcarbxylase"/>
    <property type="match status" value="1"/>
</dbReference>
<evidence type="ECO:0000256" key="11">
    <source>
        <dbReference type="ARBA" id="ARBA00023317"/>
    </source>
</evidence>
<comment type="caution">
    <text evidence="13">The sequence shown here is derived from an EMBL/GenBank/DDBJ whole genome shotgun (WGS) entry which is preliminary data.</text>
</comment>
<keyword evidence="9 12" id="KW-0456">Lyase</keyword>
<evidence type="ECO:0000256" key="5">
    <source>
        <dbReference type="ARBA" id="ARBA00023098"/>
    </source>
</evidence>
<comment type="subunit">
    <text evidence="12">Heterodimer of a large membrane-associated beta subunit and a small pyruvoyl-containing alpha subunit.</text>
</comment>
<dbReference type="UniPathway" id="UPA00558">
    <property type="reaction ID" value="UER00616"/>
</dbReference>
<comment type="PTM">
    <text evidence="12">Is synthesized initially as an inactive proenzyme. Formation of the active enzyme involves a self-maturation process in which the active site pyruvoyl group is generated from an internal serine residue via an autocatalytic post-translational modification. Two non-identical subunits are generated from the proenzyme in this reaction, and the pyruvate is formed at the N-terminus of the alpha chain, which is derived from the carboxyl end of the proenzyme. The autoendoproteolytic cleavage occurs by a canonical serine protease mechanism, in which the side chain hydroxyl group of the serine supplies its oxygen atom to form the C-terminus of the beta chain, while the remainder of the serine residue undergoes an oxidative deamination to produce ammonia and the pyruvoyl prosthetic group on the alpha chain. During this reaction, the Ser that is part of the protease active site of the proenzyme becomes the pyruvoyl prosthetic group, which constitutes an essential element of the active site of the mature decarboxylase.</text>
</comment>
<dbReference type="NCBIfam" id="TIGR00163">
    <property type="entry name" value="PS_decarb"/>
    <property type="match status" value="1"/>
</dbReference>
<keyword evidence="10 12" id="KW-1208">Phospholipid metabolism</keyword>
<evidence type="ECO:0000256" key="1">
    <source>
        <dbReference type="ARBA" id="ARBA00005189"/>
    </source>
</evidence>
<evidence type="ECO:0000313" key="14">
    <source>
        <dbReference type="Proteomes" id="UP000322981"/>
    </source>
</evidence>
<dbReference type="HAMAP" id="MF_00662">
    <property type="entry name" value="PS_decarb_PSD_B_type1"/>
    <property type="match status" value="1"/>
</dbReference>
<keyword evidence="5 12" id="KW-0443">Lipid metabolism</keyword>
<name>A0A5M8FFD8_9GAMM</name>
<feature type="chain" id="PRO_5024520855" description="Phosphatidylserine decarboxylase alpha chain" evidence="12">
    <location>
        <begin position="272"/>
        <end position="306"/>
    </location>
</feature>
<evidence type="ECO:0000256" key="10">
    <source>
        <dbReference type="ARBA" id="ARBA00023264"/>
    </source>
</evidence>
<evidence type="ECO:0000256" key="9">
    <source>
        <dbReference type="ARBA" id="ARBA00023239"/>
    </source>
</evidence>
<dbReference type="GO" id="GO:0005886">
    <property type="term" value="C:plasma membrane"/>
    <property type="evidence" value="ECO:0007669"/>
    <property type="project" value="UniProtKB-SubCell"/>
</dbReference>
<sequence>MHHPPPNRAAEPDAPLTQPLTPAQRLFVALQYGLPQHALSAAMFRLTRLRLGMVTTQAIRLFARRFDVDLQEAANPSPAAYPSVNAFFTRALRDDARPLDPTESALLSPVDGAVSQLGRIQDGTLFQAKGQDYSTTELLGGDARLAAEFDAGLFATLYLSPRDYHRIHMPIAGRLRQTIHVPGRLFSVNPTTTRGVPRLFARNERVVCIFDTPAGPMAMVLVGAIFVGSIETVWGGRITPPRGRRITRVVASPDQPVALERGEEMGRFNMGSTVILLLPDGSADWTRELGAGSPVRVGRALGHLRD</sequence>
<dbReference type="GO" id="GO:0006646">
    <property type="term" value="P:phosphatidylethanolamine biosynthetic process"/>
    <property type="evidence" value="ECO:0007669"/>
    <property type="project" value="UniProtKB-UniRule"/>
</dbReference>
<comment type="function">
    <text evidence="12">Catalyzes the formation of phosphatidylethanolamine (PtdEtn) from phosphatidylserine (PtdSer).</text>
</comment>
<keyword evidence="7 12" id="KW-0865">Zymogen</keyword>
<gene>
    <name evidence="12 13" type="primary">psd</name>
    <name evidence="13" type="ORF">F2Q65_15880</name>
</gene>
<comment type="subcellular location">
    <subcellularLocation>
        <location evidence="12">Cell membrane</location>
        <topology evidence="12">Peripheral membrane protein</topology>
    </subcellularLocation>
</comment>
<dbReference type="PANTHER" id="PTHR10067">
    <property type="entry name" value="PHOSPHATIDYLSERINE DECARBOXYLASE"/>
    <property type="match status" value="1"/>
</dbReference>
<feature type="site" description="Cleavage (non-hydrolytic); by autocatalysis" evidence="12">
    <location>
        <begin position="271"/>
        <end position="272"/>
    </location>
</feature>
<dbReference type="Proteomes" id="UP000322981">
    <property type="component" value="Unassembled WGS sequence"/>
</dbReference>
<accession>A0A5M8FFD8</accession>
<keyword evidence="3 12" id="KW-0444">Lipid biosynthesis</keyword>
<evidence type="ECO:0000256" key="7">
    <source>
        <dbReference type="ARBA" id="ARBA00023145"/>
    </source>
</evidence>
<keyword evidence="4 12" id="KW-0210">Decarboxylase</keyword>
<dbReference type="GO" id="GO:0004609">
    <property type="term" value="F:phosphatidylserine decarboxylase activity"/>
    <property type="evidence" value="ECO:0007669"/>
    <property type="project" value="UniProtKB-UniRule"/>
</dbReference>
<dbReference type="EMBL" id="VWXX01000033">
    <property type="protein sequence ID" value="KAA6183427.1"/>
    <property type="molecule type" value="Genomic_DNA"/>
</dbReference>
<evidence type="ECO:0000313" key="13">
    <source>
        <dbReference type="EMBL" id="KAA6183427.1"/>
    </source>
</evidence>
<protein>
    <recommendedName>
        <fullName evidence="12">Phosphatidylserine decarboxylase proenzyme</fullName>
        <ecNumber evidence="12">4.1.1.65</ecNumber>
    </recommendedName>
    <component>
        <recommendedName>
            <fullName evidence="12">Phosphatidylserine decarboxylase alpha chain</fullName>
        </recommendedName>
    </component>
    <component>
        <recommendedName>
            <fullName evidence="12">Phosphatidylserine decarboxylase beta chain</fullName>
        </recommendedName>
    </component>
</protein>
<evidence type="ECO:0000256" key="8">
    <source>
        <dbReference type="ARBA" id="ARBA00023209"/>
    </source>
</evidence>
<proteinExistence type="inferred from homology"/>
<dbReference type="InterPro" id="IPR033178">
    <property type="entry name" value="PSD_type1_pro"/>
</dbReference>
<comment type="cofactor">
    <cofactor evidence="12">
        <name>pyruvate</name>
        <dbReference type="ChEBI" id="CHEBI:15361"/>
    </cofactor>
    <text evidence="12">Binds 1 pyruvoyl group covalently per subunit.</text>
</comment>